<dbReference type="EMBL" id="RQEP01000010">
    <property type="protein sequence ID" value="TGK04934.1"/>
    <property type="molecule type" value="Genomic_DNA"/>
</dbReference>
<accession>A0A4R9G102</accession>
<dbReference type="OrthoDB" id="342410at2"/>
<reference evidence="1" key="1">
    <citation type="journal article" date="2019" name="PLoS Negl. Trop. Dis.">
        <title>Revisiting the worldwide diversity of Leptospira species in the environment.</title>
        <authorList>
            <person name="Vincent A.T."/>
            <person name="Schiettekatte O."/>
            <person name="Bourhy P."/>
            <person name="Veyrier F.J."/>
            <person name="Picardeau M."/>
        </authorList>
    </citation>
    <scope>NUCLEOTIDE SEQUENCE [LARGE SCALE GENOMIC DNA]</scope>
    <source>
        <strain evidence="1">SSS9</strain>
    </source>
</reference>
<keyword evidence="2" id="KW-1185">Reference proteome</keyword>
<dbReference type="NCBIfam" id="NF047800">
    <property type="entry name" value="LIC12353_lipo"/>
    <property type="match status" value="1"/>
</dbReference>
<organism evidence="1 2">
    <name type="scientific">Leptospira semungkisensis</name>
    <dbReference type="NCBI Taxonomy" id="2484985"/>
    <lineage>
        <taxon>Bacteria</taxon>
        <taxon>Pseudomonadati</taxon>
        <taxon>Spirochaetota</taxon>
        <taxon>Spirochaetia</taxon>
        <taxon>Leptospirales</taxon>
        <taxon>Leptospiraceae</taxon>
        <taxon>Leptospira</taxon>
    </lineage>
</organism>
<dbReference type="AlphaFoldDB" id="A0A4R9G102"/>
<gene>
    <name evidence="1" type="ORF">EHO59_08790</name>
</gene>
<evidence type="ECO:0008006" key="3">
    <source>
        <dbReference type="Google" id="ProtNLM"/>
    </source>
</evidence>
<comment type="caution">
    <text evidence="1">The sequence shown here is derived from an EMBL/GenBank/DDBJ whole genome shotgun (WGS) entry which is preliminary data.</text>
</comment>
<sequence>MFQKFFRNILAFLILFGLCLDCSDSLKGKPTPAIPELAGFYVSEKSRDWLKDNKLKIQALWIRRTTNGEMEFMNKTITRLQFSVSDNREELKTRTGKVLTSGREVVLLESLYREYHRQYSGKNNPDAKDWDLRSFGPFAKMKEVSNLIGEGSGRGAKLADDNNSLVFSNGETYYRIGGPLLGRISINVNKYKRVIDNEVAGVVFFPLSTTAFPEENGKQSYLAFFSTTESLSPGMPLRIGDYSGSIKEVFEHLCVVDLPVKTGAQAPSLAYLTPMILDGQVDLKTVSHKETTEELIRRLKQDPNVSKEELIRELEKLKGRDQ</sequence>
<name>A0A4R9G102_9LEPT</name>
<dbReference type="RefSeq" id="WP_135586956.1">
    <property type="nucleotide sequence ID" value="NZ_RQEP01000010.1"/>
</dbReference>
<evidence type="ECO:0000313" key="1">
    <source>
        <dbReference type="EMBL" id="TGK04934.1"/>
    </source>
</evidence>
<evidence type="ECO:0000313" key="2">
    <source>
        <dbReference type="Proteomes" id="UP000297453"/>
    </source>
</evidence>
<dbReference type="Proteomes" id="UP000297453">
    <property type="component" value="Unassembled WGS sequence"/>
</dbReference>
<protein>
    <recommendedName>
        <fullName evidence="3">Lipoprotein</fullName>
    </recommendedName>
</protein>
<proteinExistence type="predicted"/>